<gene>
    <name evidence="1" type="ORF">McpAg1_07910</name>
</gene>
<dbReference type="RefSeq" id="WP_338093988.1">
    <property type="nucleotide sequence ID" value="NZ_JAWDKA010000003.1"/>
</dbReference>
<protein>
    <submittedName>
        <fullName evidence="1">Uncharacterized protein</fullName>
    </submittedName>
</protein>
<reference evidence="1" key="1">
    <citation type="submission" date="2023-06" db="EMBL/GenBank/DDBJ databases">
        <title>Genome sequence of Methancorpusculaceae sp. Ag1.</title>
        <authorList>
            <person name="Protasov E."/>
            <person name="Platt K."/>
            <person name="Poehlein A."/>
            <person name="Daniel R."/>
            <person name="Brune A."/>
        </authorList>
    </citation>
    <scope>NUCLEOTIDE SEQUENCE</scope>
    <source>
        <strain evidence="1">Ag1</strain>
    </source>
</reference>
<dbReference type="EMBL" id="JAWDKA010000003">
    <property type="protein sequence ID" value="MDV0441588.1"/>
    <property type="molecule type" value="Genomic_DNA"/>
</dbReference>
<accession>A0AAE4SAE5</accession>
<evidence type="ECO:0000313" key="2">
    <source>
        <dbReference type="Proteomes" id="UP001273136"/>
    </source>
</evidence>
<dbReference type="AlphaFoldDB" id="A0AAE4SAE5"/>
<organism evidence="1 2">
    <name type="scientific">Methanorbis furvi</name>
    <dbReference type="NCBI Taxonomy" id="3028299"/>
    <lineage>
        <taxon>Archaea</taxon>
        <taxon>Methanobacteriati</taxon>
        <taxon>Methanobacteriota</taxon>
        <taxon>Stenosarchaea group</taxon>
        <taxon>Methanomicrobia</taxon>
        <taxon>Methanomicrobiales</taxon>
        <taxon>Methanocorpusculaceae</taxon>
        <taxon>Methanorbis</taxon>
    </lineage>
</organism>
<keyword evidence="2" id="KW-1185">Reference proteome</keyword>
<evidence type="ECO:0000313" key="1">
    <source>
        <dbReference type="EMBL" id="MDV0441588.1"/>
    </source>
</evidence>
<comment type="caution">
    <text evidence="1">The sequence shown here is derived from an EMBL/GenBank/DDBJ whole genome shotgun (WGS) entry which is preliminary data.</text>
</comment>
<dbReference type="Proteomes" id="UP001273136">
    <property type="component" value="Unassembled WGS sequence"/>
</dbReference>
<proteinExistence type="predicted"/>
<name>A0AAE4SAE5_9EURY</name>
<sequence length="74" mass="8327">MFGLDSIPGFGKYVALAERVVGIAEQVITEGKFREKWLETGKITGTFSLDEYRVKFEIEDTKRTAIPAEITEAE</sequence>